<accession>A0A1Y2DPH5</accession>
<organism evidence="16 17">
    <name type="scientific">Leucosporidium creatinivorum</name>
    <dbReference type="NCBI Taxonomy" id="106004"/>
    <lineage>
        <taxon>Eukaryota</taxon>
        <taxon>Fungi</taxon>
        <taxon>Dikarya</taxon>
        <taxon>Basidiomycota</taxon>
        <taxon>Pucciniomycotina</taxon>
        <taxon>Microbotryomycetes</taxon>
        <taxon>Leucosporidiales</taxon>
        <taxon>Leucosporidium</taxon>
    </lineage>
</organism>
<dbReference type="FunCoup" id="A0A1Y2DPH5">
    <property type="interactions" value="298"/>
</dbReference>
<protein>
    <submittedName>
        <fullName evidence="16">Cytochrome b5</fullName>
    </submittedName>
</protein>
<dbReference type="InParanoid" id="A0A1Y2DPH5"/>
<keyword evidence="7" id="KW-0492">Microsome</keyword>
<evidence type="ECO:0000256" key="9">
    <source>
        <dbReference type="ARBA" id="ARBA00023004"/>
    </source>
</evidence>
<feature type="domain" description="Cytochrome b5 heme-binding" evidence="15">
    <location>
        <begin position="4"/>
        <end position="82"/>
    </location>
</feature>
<evidence type="ECO:0000256" key="7">
    <source>
        <dbReference type="ARBA" id="ARBA00022848"/>
    </source>
</evidence>
<keyword evidence="9 13" id="KW-0408">Iron</keyword>
<dbReference type="STRING" id="106004.A0A1Y2DPH5"/>
<evidence type="ECO:0000313" key="17">
    <source>
        <dbReference type="Proteomes" id="UP000193467"/>
    </source>
</evidence>
<dbReference type="PANTHER" id="PTHR19359:SF150">
    <property type="entry name" value="CYTOCHROME B5"/>
    <property type="match status" value="1"/>
</dbReference>
<evidence type="ECO:0000256" key="6">
    <source>
        <dbReference type="ARBA" id="ARBA00022824"/>
    </source>
</evidence>
<dbReference type="InterPro" id="IPR050668">
    <property type="entry name" value="Cytochrome_b5"/>
</dbReference>
<keyword evidence="6" id="KW-0256">Endoplasmic reticulum</keyword>
<evidence type="ECO:0000256" key="1">
    <source>
        <dbReference type="ARBA" id="ARBA00004131"/>
    </source>
</evidence>
<gene>
    <name evidence="16" type="ORF">BCR35DRAFT_309063</name>
</gene>
<keyword evidence="3 13" id="KW-0349">Heme</keyword>
<dbReference type="Gene3D" id="3.10.120.10">
    <property type="entry name" value="Cytochrome b5-like heme/steroid binding domain"/>
    <property type="match status" value="1"/>
</dbReference>
<dbReference type="PROSITE" id="PS00191">
    <property type="entry name" value="CYTOCHROME_B5_1"/>
    <property type="match status" value="1"/>
</dbReference>
<evidence type="ECO:0000256" key="3">
    <source>
        <dbReference type="ARBA" id="ARBA00022617"/>
    </source>
</evidence>
<keyword evidence="5 13" id="KW-0479">Metal-binding</keyword>
<evidence type="ECO:0000256" key="4">
    <source>
        <dbReference type="ARBA" id="ARBA00022692"/>
    </source>
</evidence>
<dbReference type="InterPro" id="IPR001199">
    <property type="entry name" value="Cyt_B5-like_heme/steroid-bd"/>
</dbReference>
<evidence type="ECO:0000256" key="5">
    <source>
        <dbReference type="ARBA" id="ARBA00022723"/>
    </source>
</evidence>
<evidence type="ECO:0000256" key="12">
    <source>
        <dbReference type="ARBA" id="ARBA00038168"/>
    </source>
</evidence>
<dbReference type="PROSITE" id="PS50255">
    <property type="entry name" value="CYTOCHROME_B5_2"/>
    <property type="match status" value="1"/>
</dbReference>
<comment type="similarity">
    <text evidence="12 13">Belongs to the cytochrome b5 family.</text>
</comment>
<dbReference type="PRINTS" id="PR00363">
    <property type="entry name" value="CYTOCHROMEB5"/>
</dbReference>
<dbReference type="SUPFAM" id="SSF55856">
    <property type="entry name" value="Cytochrome b5-like heme/steroid binding domain"/>
    <property type="match status" value="1"/>
</dbReference>
<dbReference type="EMBL" id="MCGR01000072">
    <property type="protein sequence ID" value="ORY61160.1"/>
    <property type="molecule type" value="Genomic_DNA"/>
</dbReference>
<feature type="region of interest" description="Disordered" evidence="14">
    <location>
        <begin position="80"/>
        <end position="101"/>
    </location>
</feature>
<comment type="caution">
    <text evidence="16">The sequence shown here is derived from an EMBL/GenBank/DDBJ whole genome shotgun (WGS) entry which is preliminary data.</text>
</comment>
<dbReference type="GO" id="GO:0005789">
    <property type="term" value="C:endoplasmic reticulum membrane"/>
    <property type="evidence" value="ECO:0007669"/>
    <property type="project" value="UniProtKB-SubCell"/>
</dbReference>
<evidence type="ECO:0000256" key="2">
    <source>
        <dbReference type="ARBA" id="ARBA00022448"/>
    </source>
</evidence>
<comment type="subcellular location">
    <subcellularLocation>
        <location evidence="1">Endoplasmic reticulum membrane</location>
        <topology evidence="1">Single-pass membrane protein</topology>
        <orientation evidence="1">Cytoplasmic side</orientation>
    </subcellularLocation>
    <subcellularLocation>
        <location evidence="11">Microsome membrane</location>
        <topology evidence="11">Single-pass membrane protein</topology>
        <orientation evidence="11">Cytoplasmic side</orientation>
    </subcellularLocation>
</comment>
<evidence type="ECO:0000259" key="15">
    <source>
        <dbReference type="PROSITE" id="PS50255"/>
    </source>
</evidence>
<proteinExistence type="inferred from homology"/>
<evidence type="ECO:0000256" key="13">
    <source>
        <dbReference type="RuleBase" id="RU362121"/>
    </source>
</evidence>
<dbReference type="SMART" id="SM01117">
    <property type="entry name" value="Cyt-b5"/>
    <property type="match status" value="1"/>
</dbReference>
<dbReference type="OrthoDB" id="260519at2759"/>
<dbReference type="GO" id="GO:0020037">
    <property type="term" value="F:heme binding"/>
    <property type="evidence" value="ECO:0007669"/>
    <property type="project" value="UniProtKB-UniRule"/>
</dbReference>
<dbReference type="AlphaFoldDB" id="A0A1Y2DPH5"/>
<dbReference type="InterPro" id="IPR036400">
    <property type="entry name" value="Cyt_B5-like_heme/steroid_sf"/>
</dbReference>
<evidence type="ECO:0000256" key="11">
    <source>
        <dbReference type="ARBA" id="ARBA00037877"/>
    </source>
</evidence>
<dbReference type="PANTHER" id="PTHR19359">
    <property type="entry name" value="CYTOCHROME B5"/>
    <property type="match status" value="1"/>
</dbReference>
<keyword evidence="17" id="KW-1185">Reference proteome</keyword>
<name>A0A1Y2DPH5_9BASI</name>
<keyword evidence="8" id="KW-0249">Electron transport</keyword>
<dbReference type="GO" id="GO:0046872">
    <property type="term" value="F:metal ion binding"/>
    <property type="evidence" value="ECO:0007669"/>
    <property type="project" value="UniProtKB-UniRule"/>
</dbReference>
<dbReference type="Pfam" id="PF00173">
    <property type="entry name" value="Cyt-b5"/>
    <property type="match status" value="1"/>
</dbReference>
<reference evidence="16 17" key="1">
    <citation type="submission" date="2016-07" db="EMBL/GenBank/DDBJ databases">
        <title>Pervasive Adenine N6-methylation of Active Genes in Fungi.</title>
        <authorList>
            <consortium name="DOE Joint Genome Institute"/>
            <person name="Mondo S.J."/>
            <person name="Dannebaum R.O."/>
            <person name="Kuo R.C."/>
            <person name="Labutti K."/>
            <person name="Haridas S."/>
            <person name="Kuo A."/>
            <person name="Salamov A."/>
            <person name="Ahrendt S.R."/>
            <person name="Lipzen A."/>
            <person name="Sullivan W."/>
            <person name="Andreopoulos W.B."/>
            <person name="Clum A."/>
            <person name="Lindquist E."/>
            <person name="Daum C."/>
            <person name="Ramamoorthy G.K."/>
            <person name="Gryganskyi A."/>
            <person name="Culley D."/>
            <person name="Magnuson J.K."/>
            <person name="James T.Y."/>
            <person name="O'Malley M.A."/>
            <person name="Stajich J.E."/>
            <person name="Spatafora J.W."/>
            <person name="Visel A."/>
            <person name="Grigoriev I.V."/>
        </authorList>
    </citation>
    <scope>NUCLEOTIDE SEQUENCE [LARGE SCALE GENOMIC DNA]</scope>
    <source>
        <strain evidence="16 17">62-1032</strain>
    </source>
</reference>
<keyword evidence="2" id="KW-0813">Transport</keyword>
<dbReference type="Proteomes" id="UP000193467">
    <property type="component" value="Unassembled WGS sequence"/>
</dbReference>
<evidence type="ECO:0000256" key="8">
    <source>
        <dbReference type="ARBA" id="ARBA00022982"/>
    </source>
</evidence>
<sequence length="131" mass="14290">MSEVKTYTWDELKAPEAADKKGILMLINGKVYAISKFLDEHPGGDEVLLGEAGRDATEAFEDVGHSDEARALLDQYFVGNGPEGPAKAEPKRQRGAGVEHGQSQSYTYLYPLAGLIAYIAWKYYSESTASA</sequence>
<dbReference type="InterPro" id="IPR018506">
    <property type="entry name" value="Cyt_B5_heme-BS"/>
</dbReference>
<evidence type="ECO:0000313" key="16">
    <source>
        <dbReference type="EMBL" id="ORY61160.1"/>
    </source>
</evidence>
<keyword evidence="4" id="KW-0812">Transmembrane</keyword>
<evidence type="ECO:0000256" key="14">
    <source>
        <dbReference type="SAM" id="MobiDB-lite"/>
    </source>
</evidence>
<keyword evidence="10" id="KW-0472">Membrane</keyword>
<evidence type="ECO:0000256" key="10">
    <source>
        <dbReference type="ARBA" id="ARBA00023136"/>
    </source>
</evidence>